<dbReference type="GeneID" id="110761053"/>
<dbReference type="PANTHER" id="PTHR33240">
    <property type="entry name" value="OS08G0508500 PROTEIN"/>
    <property type="match status" value="1"/>
</dbReference>
<dbReference type="PANTHER" id="PTHR33240:SF8">
    <property type="entry name" value="OS03G0439900 PROTEIN"/>
    <property type="match status" value="1"/>
</dbReference>
<proteinExistence type="predicted"/>
<evidence type="ECO:0000313" key="2">
    <source>
        <dbReference type="RefSeq" id="XP_021819119.1"/>
    </source>
</evidence>
<keyword evidence="1" id="KW-1185">Reference proteome</keyword>
<accession>A0A6P5SSG1</accession>
<dbReference type="Gene3D" id="2.40.70.10">
    <property type="entry name" value="Acid Proteases"/>
    <property type="match status" value="1"/>
</dbReference>
<sequence>MNNCFSWKAHLEELVKEGHYTEFIMKQAIQRIEDRDTAKEPPQKVIRINTILADSEESGLTSKENKKKIKQATVISQVSISLSLAEDDPVIGFQKKDLIGLDLPHNNALVISIQIAQAMVDRIHEDEGSAANILQLAVIQQMGLKTKINKSARSLTGFNGATTVTVDTIDLDGYSPPVISSQTFMVINEVSPYNGILGRPWIGKINAIISATHQKIRYPILGGGVGQINSYQAIARKCSAQGLNRSKQTQFLPVNLVPDGRADRKGKGIANPQ</sequence>
<dbReference type="RefSeq" id="XP_021819119.1">
    <property type="nucleotide sequence ID" value="XM_021963427.1"/>
</dbReference>
<dbReference type="InterPro" id="IPR021109">
    <property type="entry name" value="Peptidase_aspartic_dom_sf"/>
</dbReference>
<dbReference type="CDD" id="cd00303">
    <property type="entry name" value="retropepsin_like"/>
    <property type="match status" value="1"/>
</dbReference>
<dbReference type="Proteomes" id="UP000515124">
    <property type="component" value="Unplaced"/>
</dbReference>
<evidence type="ECO:0000313" key="1">
    <source>
        <dbReference type="Proteomes" id="UP000515124"/>
    </source>
</evidence>
<name>A0A6P5SSG1_PRUAV</name>
<dbReference type="AlphaFoldDB" id="A0A6P5SSG1"/>
<protein>
    <submittedName>
        <fullName evidence="2">Uncharacterized protein LOC110761053</fullName>
    </submittedName>
</protein>
<reference evidence="2" key="1">
    <citation type="submission" date="2025-08" db="UniProtKB">
        <authorList>
            <consortium name="RefSeq"/>
        </authorList>
    </citation>
    <scope>IDENTIFICATION</scope>
</reference>
<gene>
    <name evidence="2" type="primary">LOC110761053</name>
</gene>
<organism evidence="1 2">
    <name type="scientific">Prunus avium</name>
    <name type="common">Cherry</name>
    <name type="synonym">Cerasus avium</name>
    <dbReference type="NCBI Taxonomy" id="42229"/>
    <lineage>
        <taxon>Eukaryota</taxon>
        <taxon>Viridiplantae</taxon>
        <taxon>Streptophyta</taxon>
        <taxon>Embryophyta</taxon>
        <taxon>Tracheophyta</taxon>
        <taxon>Spermatophyta</taxon>
        <taxon>Magnoliopsida</taxon>
        <taxon>eudicotyledons</taxon>
        <taxon>Gunneridae</taxon>
        <taxon>Pentapetalae</taxon>
        <taxon>rosids</taxon>
        <taxon>fabids</taxon>
        <taxon>Rosales</taxon>
        <taxon>Rosaceae</taxon>
        <taxon>Amygdaloideae</taxon>
        <taxon>Amygdaleae</taxon>
        <taxon>Prunus</taxon>
    </lineage>
</organism>
<dbReference type="KEGG" id="pavi:110761053"/>